<dbReference type="InterPro" id="IPR029063">
    <property type="entry name" value="SAM-dependent_MTases_sf"/>
</dbReference>
<keyword evidence="2" id="KW-0830">Ubiquinone</keyword>
<protein>
    <submittedName>
        <fullName evidence="2">Ubiquinone/menaquinone biosynthesis C-methylase UbiE</fullName>
    </submittedName>
</protein>
<dbReference type="EMBL" id="JAGGKT010000031">
    <property type="protein sequence ID" value="MBP1934912.1"/>
    <property type="molecule type" value="Genomic_DNA"/>
</dbReference>
<sequence>MEFHKDLSNVGWEKVKRRQLQRESLVYEWIELVGMKQGSSVLDIGTGPGVFTLKYSRAVGNKGEIYALDQSKEALDLFLKDIDGNNKNIKPIYTNAEGSLDPVGKVDIVMITDVLHHADSPVDIIRNVYQHINGNGCALIAEFDPESEGHIGPPLKNRISKEEMKELVQTVGFQIVKEGKQEYEHYYMLLKK</sequence>
<dbReference type="PANTHER" id="PTHR43861:SF3">
    <property type="entry name" value="PUTATIVE (AFU_ORTHOLOGUE AFUA_2G14390)-RELATED"/>
    <property type="match status" value="1"/>
</dbReference>
<evidence type="ECO:0000313" key="3">
    <source>
        <dbReference type="Proteomes" id="UP001519343"/>
    </source>
</evidence>
<dbReference type="Pfam" id="PF13489">
    <property type="entry name" value="Methyltransf_23"/>
    <property type="match status" value="1"/>
</dbReference>
<comment type="caution">
    <text evidence="2">The sequence shown here is derived from an EMBL/GenBank/DDBJ whole genome shotgun (WGS) entry which is preliminary data.</text>
</comment>
<dbReference type="SUPFAM" id="SSF53335">
    <property type="entry name" value="S-adenosyl-L-methionine-dependent methyltransferases"/>
    <property type="match status" value="1"/>
</dbReference>
<dbReference type="Gene3D" id="3.40.50.150">
    <property type="entry name" value="Vaccinia Virus protein VP39"/>
    <property type="match status" value="1"/>
</dbReference>
<evidence type="ECO:0000256" key="1">
    <source>
        <dbReference type="ARBA" id="ARBA00022679"/>
    </source>
</evidence>
<evidence type="ECO:0000313" key="2">
    <source>
        <dbReference type="EMBL" id="MBP1934912.1"/>
    </source>
</evidence>
<organism evidence="2 3">
    <name type="scientific">Ammoniphilus resinae</name>
    <dbReference type="NCBI Taxonomy" id="861532"/>
    <lineage>
        <taxon>Bacteria</taxon>
        <taxon>Bacillati</taxon>
        <taxon>Bacillota</taxon>
        <taxon>Bacilli</taxon>
        <taxon>Bacillales</taxon>
        <taxon>Paenibacillaceae</taxon>
        <taxon>Aneurinibacillus group</taxon>
        <taxon>Ammoniphilus</taxon>
    </lineage>
</organism>
<dbReference type="Proteomes" id="UP001519343">
    <property type="component" value="Unassembled WGS sequence"/>
</dbReference>
<dbReference type="RefSeq" id="WP_209812883.1">
    <property type="nucleotide sequence ID" value="NZ_JAGGKT010000031.1"/>
</dbReference>
<gene>
    <name evidence="2" type="ORF">J2Z37_004932</name>
</gene>
<proteinExistence type="predicted"/>
<keyword evidence="3" id="KW-1185">Reference proteome</keyword>
<reference evidence="2 3" key="1">
    <citation type="submission" date="2021-03" db="EMBL/GenBank/DDBJ databases">
        <title>Genomic Encyclopedia of Type Strains, Phase IV (KMG-IV): sequencing the most valuable type-strain genomes for metagenomic binning, comparative biology and taxonomic classification.</title>
        <authorList>
            <person name="Goeker M."/>
        </authorList>
    </citation>
    <scope>NUCLEOTIDE SEQUENCE [LARGE SCALE GENOMIC DNA]</scope>
    <source>
        <strain evidence="2 3">DSM 24738</strain>
    </source>
</reference>
<dbReference type="CDD" id="cd02440">
    <property type="entry name" value="AdoMet_MTases"/>
    <property type="match status" value="1"/>
</dbReference>
<dbReference type="PANTHER" id="PTHR43861">
    <property type="entry name" value="TRANS-ACONITATE 2-METHYLTRANSFERASE-RELATED"/>
    <property type="match status" value="1"/>
</dbReference>
<name>A0ABS4GXZ5_9BACL</name>
<keyword evidence="1" id="KW-0808">Transferase</keyword>
<accession>A0ABS4GXZ5</accession>